<evidence type="ECO:0000313" key="3">
    <source>
        <dbReference type="Proteomes" id="UP000316545"/>
    </source>
</evidence>
<comment type="caution">
    <text evidence="2">The sequence shown here is derived from an EMBL/GenBank/DDBJ whole genome shotgun (WGS) entry which is preliminary data.</text>
</comment>
<dbReference type="Proteomes" id="UP000316545">
    <property type="component" value="Unassembled WGS sequence"/>
</dbReference>
<dbReference type="GO" id="GO:0003677">
    <property type="term" value="F:DNA binding"/>
    <property type="evidence" value="ECO:0007669"/>
    <property type="project" value="InterPro"/>
</dbReference>
<dbReference type="SUPFAM" id="SSF46894">
    <property type="entry name" value="C-terminal effector domain of the bipartite response regulators"/>
    <property type="match status" value="1"/>
</dbReference>
<dbReference type="SMART" id="SM00421">
    <property type="entry name" value="HTH_LUXR"/>
    <property type="match status" value="1"/>
</dbReference>
<name>A0A560FHL6_9PROT</name>
<dbReference type="Gene3D" id="1.10.10.10">
    <property type="entry name" value="Winged helix-like DNA-binding domain superfamily/Winged helix DNA-binding domain"/>
    <property type="match status" value="1"/>
</dbReference>
<accession>A0A560FHL6</accession>
<dbReference type="EMBL" id="VITO01000019">
    <property type="protein sequence ID" value="TWB21112.1"/>
    <property type="molecule type" value="Genomic_DNA"/>
</dbReference>
<dbReference type="InterPro" id="IPR000792">
    <property type="entry name" value="Tscrpt_reg_LuxR_C"/>
</dbReference>
<reference evidence="2 3" key="1">
    <citation type="submission" date="2019-06" db="EMBL/GenBank/DDBJ databases">
        <title>Genomic Encyclopedia of Type Strains, Phase IV (KMG-V): Genome sequencing to study the core and pangenomes of soil and plant-associated prokaryotes.</title>
        <authorList>
            <person name="Whitman W."/>
        </authorList>
    </citation>
    <scope>NUCLEOTIDE SEQUENCE [LARGE SCALE GENOMIC DNA]</scope>
    <source>
        <strain evidence="2 3">BR 11865</strain>
    </source>
</reference>
<feature type="domain" description="HTH luxR-type" evidence="1">
    <location>
        <begin position="303"/>
        <end position="360"/>
    </location>
</feature>
<dbReference type="InterPro" id="IPR016032">
    <property type="entry name" value="Sig_transdc_resp-reg_C-effctor"/>
</dbReference>
<dbReference type="RefSeq" id="WP_145619458.1">
    <property type="nucleotide sequence ID" value="NZ_VITO01000019.1"/>
</dbReference>
<protein>
    <submittedName>
        <fullName evidence="2">LuxR family transcriptional regulator</fullName>
    </submittedName>
</protein>
<proteinExistence type="predicted"/>
<dbReference type="AlphaFoldDB" id="A0A560FHL6"/>
<evidence type="ECO:0000313" key="2">
    <source>
        <dbReference type="EMBL" id="TWB21112.1"/>
    </source>
</evidence>
<dbReference type="GO" id="GO:0006355">
    <property type="term" value="P:regulation of DNA-templated transcription"/>
    <property type="evidence" value="ECO:0007669"/>
    <property type="project" value="InterPro"/>
</dbReference>
<dbReference type="InterPro" id="IPR036388">
    <property type="entry name" value="WH-like_DNA-bd_sf"/>
</dbReference>
<evidence type="ECO:0000259" key="1">
    <source>
        <dbReference type="SMART" id="SM00421"/>
    </source>
</evidence>
<sequence length="372" mass="40867">MTDDIERLLDLIYDAPWQPDGWAVVLREVRSAVGAVGGHILDSDFSGAAPVRRYLVQQGVPKEAQEDYDANWYADDPRWAYGVPNVGHVIADHEQLPPEMRRTHGFYRSYLPAYDFGPLLSVPFETGPRRVVGFQLLRPNKAEVYGPEEKRLLTFLLPHLRRAMAATARLGAVLSQQDAAHAALERIDSAVILAAPDGKVIFANSRASRIAALGDGLHLRAGRLVLDDRAAQRQLDRHITGAAPQLLLRAKRPSGLPDFVLHATLTRPGESIGGPLFLEPRICIFISDPVLMPLAAEETLRQAFRLTPAEARLAQGLLNGLNRADYARAQGVSINTVKRQLDNVFAKTQTASQQELIAVMTRCLAAMAAPAF</sequence>
<keyword evidence="3" id="KW-1185">Reference proteome</keyword>
<organism evidence="2 3">
    <name type="scientific">Nitrospirillum amazonense</name>
    <dbReference type="NCBI Taxonomy" id="28077"/>
    <lineage>
        <taxon>Bacteria</taxon>
        <taxon>Pseudomonadati</taxon>
        <taxon>Pseudomonadota</taxon>
        <taxon>Alphaproteobacteria</taxon>
        <taxon>Rhodospirillales</taxon>
        <taxon>Azospirillaceae</taxon>
        <taxon>Nitrospirillum</taxon>
    </lineage>
</organism>
<gene>
    <name evidence="2" type="ORF">FBZ88_11986</name>
</gene>